<keyword evidence="3 4" id="KW-0472">Membrane</keyword>
<keyword evidence="1 4" id="KW-0812">Transmembrane</keyword>
<dbReference type="GO" id="GO:0022857">
    <property type="term" value="F:transmembrane transporter activity"/>
    <property type="evidence" value="ECO:0007669"/>
    <property type="project" value="InterPro"/>
</dbReference>
<evidence type="ECO:0000256" key="2">
    <source>
        <dbReference type="ARBA" id="ARBA00022989"/>
    </source>
</evidence>
<dbReference type="GO" id="GO:0016020">
    <property type="term" value="C:membrane"/>
    <property type="evidence" value="ECO:0007669"/>
    <property type="project" value="InterPro"/>
</dbReference>
<feature type="transmembrane region" description="Helical" evidence="4">
    <location>
        <begin position="192"/>
        <end position="213"/>
    </location>
</feature>
<evidence type="ECO:0000256" key="1">
    <source>
        <dbReference type="ARBA" id="ARBA00022692"/>
    </source>
</evidence>
<reference evidence="5" key="3">
    <citation type="submission" date="2023-07" db="EMBL/GenBank/DDBJ databases">
        <title>An improved reference 1 genome and first organelle genomes of Quercus suber.</title>
        <authorList>
            <consortium name="Genosuber Consortium"/>
            <person name="Usie A."/>
            <person name="Serra O."/>
            <person name="Barros P."/>
        </authorList>
    </citation>
    <scope>NUCLEOTIDE SEQUENCE</scope>
    <source>
        <strain evidence="5">HL8</strain>
        <tissue evidence="5">Leaves</tissue>
    </source>
</reference>
<feature type="transmembrane region" description="Helical" evidence="4">
    <location>
        <begin position="158"/>
        <end position="180"/>
    </location>
</feature>
<evidence type="ECO:0000313" key="5">
    <source>
        <dbReference type="EMBL" id="KAK7861400.1"/>
    </source>
</evidence>
<comment type="caution">
    <text evidence="5">The sequence shown here is derived from an EMBL/GenBank/DDBJ whole genome shotgun (WGS) entry which is preliminary data.</text>
</comment>
<organism evidence="5">
    <name type="scientific">Quercus suber</name>
    <name type="common">Cork oak</name>
    <dbReference type="NCBI Taxonomy" id="58331"/>
    <lineage>
        <taxon>Eukaryota</taxon>
        <taxon>Viridiplantae</taxon>
        <taxon>Streptophyta</taxon>
        <taxon>Embryophyta</taxon>
        <taxon>Tracheophyta</taxon>
        <taxon>Spermatophyta</taxon>
        <taxon>Magnoliopsida</taxon>
        <taxon>eudicotyledons</taxon>
        <taxon>Gunneridae</taxon>
        <taxon>Pentapetalae</taxon>
        <taxon>rosids</taxon>
        <taxon>fabids</taxon>
        <taxon>Fagales</taxon>
        <taxon>Fagaceae</taxon>
        <taxon>Quercus</taxon>
    </lineage>
</organism>
<dbReference type="EMBL" id="PKMF04000002">
    <property type="protein sequence ID" value="KAK7861400.1"/>
    <property type="molecule type" value="Genomic_DNA"/>
</dbReference>
<evidence type="ECO:0000256" key="4">
    <source>
        <dbReference type="SAM" id="Phobius"/>
    </source>
</evidence>
<reference evidence="5" key="2">
    <citation type="journal article" date="2018" name="Sci. Data">
        <title>The draft genome sequence of cork oak.</title>
        <authorList>
            <person name="Ramos A.M."/>
            <person name="Usie A."/>
            <person name="Barbosa P."/>
            <person name="Barros P.M."/>
            <person name="Capote T."/>
            <person name="Chaves I."/>
            <person name="Simoes F."/>
            <person name="Abreu I."/>
            <person name="Carrasquinho I."/>
            <person name="Faro C."/>
            <person name="Guimaraes J.B."/>
            <person name="Mendonca D."/>
            <person name="Nobrega F."/>
            <person name="Rodrigues L."/>
            <person name="Saibo N.J.M."/>
            <person name="Varela M.C."/>
            <person name="Egas C."/>
            <person name="Matos J."/>
            <person name="Miguel C.M."/>
            <person name="Oliveira M.M."/>
            <person name="Ricardo C.P."/>
            <person name="Goncalves S."/>
        </authorList>
    </citation>
    <scope>NUCLEOTIDE SEQUENCE [LARGE SCALE GENOMIC DNA]</scope>
    <source>
        <strain evidence="5">HL8</strain>
    </source>
</reference>
<proteinExistence type="predicted"/>
<feature type="transmembrane region" description="Helical" evidence="4">
    <location>
        <begin position="88"/>
        <end position="107"/>
    </location>
</feature>
<dbReference type="PANTHER" id="PTHR31218">
    <property type="entry name" value="WAT1-RELATED PROTEIN"/>
    <property type="match status" value="1"/>
</dbReference>
<reference evidence="5" key="1">
    <citation type="submission" date="2017-12" db="EMBL/GenBank/DDBJ databases">
        <authorList>
            <person name="Barbosa P."/>
            <person name="Usie A."/>
            <person name="Ramos A.M."/>
        </authorList>
    </citation>
    <scope>NUCLEOTIDE SEQUENCE</scope>
    <source>
        <strain evidence="5">HL8</strain>
        <tissue evidence="5">Leaves</tissue>
    </source>
</reference>
<sequence length="253" mass="28829">MVHERKHGIRNLIGHGFGRVDKGGLKHLVQRSKFERVELLCLIHYCSSSLGLYDLSPNYRSSNIQVVRDRGYFSNIDWLCVGRQFTTLASAISNLTLAFTFILALIIRMEKLSLRSSSTQAKIMGTVVSILVQWQWFSMKALQSYRSHLNHHPFHLSLLNWVIGGLLLAVEYLLLVHSILQIQVMRILPSELIVVFVCNLFATVISEPVSLMLDMNLSGWRLRADIALMAIASSRYWSNDIFNLILICHMGKS</sequence>
<protein>
    <submittedName>
        <fullName evidence="5">Wat1-related protein</fullName>
    </submittedName>
</protein>
<name>A0AAW0MCF1_QUESU</name>
<keyword evidence="2 4" id="KW-1133">Transmembrane helix</keyword>
<evidence type="ECO:0000256" key="3">
    <source>
        <dbReference type="ARBA" id="ARBA00023136"/>
    </source>
</evidence>
<dbReference type="InterPro" id="IPR030184">
    <property type="entry name" value="WAT1-related"/>
</dbReference>
<accession>A0AAW0MCF1</accession>
<gene>
    <name evidence="5" type="ORF">CFP56_011256</name>
</gene>
<dbReference type="AlphaFoldDB" id="A0AAW0MCF1"/>